<evidence type="ECO:0000256" key="1">
    <source>
        <dbReference type="SAM" id="MobiDB-lite"/>
    </source>
</evidence>
<reference evidence="3" key="1">
    <citation type="submission" date="2017-11" db="EMBL/GenBank/DDBJ databases">
        <title>The sensing device of the deep-sea amphipod.</title>
        <authorList>
            <person name="Kobayashi H."/>
            <person name="Nagahama T."/>
            <person name="Arai W."/>
            <person name="Sasagawa Y."/>
            <person name="Umeda M."/>
            <person name="Hayashi T."/>
            <person name="Nikaido I."/>
            <person name="Watanabe H."/>
            <person name="Oguri K."/>
            <person name="Kitazato H."/>
            <person name="Fujioka K."/>
            <person name="Kido Y."/>
            <person name="Takami H."/>
        </authorList>
    </citation>
    <scope>NUCLEOTIDE SEQUENCE</scope>
    <source>
        <tissue evidence="3">Whole body</tissue>
    </source>
</reference>
<dbReference type="GO" id="GO:0003723">
    <property type="term" value="F:RNA binding"/>
    <property type="evidence" value="ECO:0007669"/>
    <property type="project" value="InterPro"/>
</dbReference>
<sequence>MTMFSPRILGLALRYRFRYPQSRFPQCRTLRRSYRTLPSRSHLRHLLSHHRVGSNCVISRTAFGTFCRRPISTLNYAEFPKIRGRVETGRIVEFEPGKLGIVRVIDLKGNTSRVVISECKDEEHQNVPISAISFSFSKGFSNSEKNSNLKTLNNLIDRIIESIELKSSVFAALEKRLKPGKSFDAVDLMPELFPESNHPEELLIYAVHRYLTKGRWKHRFQFIGANTSYTLISLNEYHQSKWTKDSCVQRFEKSRDRIRTVLSRIDSSAKTDQSQLLKSLNNFCAVQGSSPIHVVVSLNRLAETTGLFDNSQVAAIDSLGKQFIHSLYPEKERGSVEGDDAFKILQTLNIFSPFENLEMHRRHQLSYFLEMPNWIITNDGQVKLTNELLETDRDLKIRKEFSDLTAFTLDDESTKDVDDAVAIDPNPTKDGDYRIYVHISDVDRWISPHSHFDIFARSRMTSLYFPEEVVPVFPHALVQKMSIFPDKANEVLSFRIDVNPKNGNISSFDISIGLLTNVAKVSYSQADALLAQNSSQCDPNSNEGLLRRLVEVSSIIEQRRKRDGGLDFLLPTPVVKLNVEELESDPHSKSTSEVIRSVSSDEVYAKSVSRKIIHELMVLAGQAASMYAKKNSIPAPFRSVDPFQRAFPIDHEGKFVRTEVDPLVSSAAMIQSMSAAKTTVNIGLHSGLGIPSYSQATSPIRRYGDLLLHQQIKAFMRQEELPWDEKTLDYYCLKFFNLESEHDLIMLRRNRFWICKYLESKLQNDRDITVDGISLLASRGGKSANDPFTTLILLRDYGIRCKVKSAAVIPLGTNLRLSLSSVDPLLGMISMEQIDEIEKLPVKKDGKKSKKPKKLSVPTINLVTRLERFAERHLFNSSEWKQITSGGEKKSRGRPRKPRSLEAKEDDDATVAPKRKRGRPRKHPEIDPNAPKRKPGRPRKSPGADSDSKTTSSPRRKRGRPRKITETLTVDDE</sequence>
<dbReference type="PRINTS" id="PR00929">
    <property type="entry name" value="ATHOOK"/>
</dbReference>
<dbReference type="SMART" id="SM00384">
    <property type="entry name" value="AT_hook"/>
    <property type="match status" value="4"/>
</dbReference>
<dbReference type="PANTHER" id="PTHR23355:SF42">
    <property type="entry name" value="RIBONUCLEASE II, CHLOROPLASTIC_MITOCHONDRIAL"/>
    <property type="match status" value="1"/>
</dbReference>
<dbReference type="SUPFAM" id="SSF50249">
    <property type="entry name" value="Nucleic acid-binding proteins"/>
    <property type="match status" value="1"/>
</dbReference>
<name>A0A6A7GB92_9CRUS</name>
<feature type="compositionally biased region" description="Basic residues" evidence="1">
    <location>
        <begin position="913"/>
        <end position="922"/>
    </location>
</feature>
<dbReference type="EMBL" id="IACT01008462">
    <property type="protein sequence ID" value="LAC27574.1"/>
    <property type="molecule type" value="mRNA"/>
</dbReference>
<dbReference type="GO" id="GO:0000932">
    <property type="term" value="C:P-body"/>
    <property type="evidence" value="ECO:0007669"/>
    <property type="project" value="TreeGrafter"/>
</dbReference>
<feature type="region of interest" description="Disordered" evidence="1">
    <location>
        <begin position="880"/>
        <end position="973"/>
    </location>
</feature>
<accession>A0A6A7GB92</accession>
<dbReference type="Pfam" id="PF00773">
    <property type="entry name" value="RNB"/>
    <property type="match status" value="1"/>
</dbReference>
<dbReference type="GO" id="GO:0003677">
    <property type="term" value="F:DNA binding"/>
    <property type="evidence" value="ECO:0007669"/>
    <property type="project" value="InterPro"/>
</dbReference>
<dbReference type="GO" id="GO:0006402">
    <property type="term" value="P:mRNA catabolic process"/>
    <property type="evidence" value="ECO:0007669"/>
    <property type="project" value="TreeGrafter"/>
</dbReference>
<dbReference type="InterPro" id="IPR050180">
    <property type="entry name" value="RNR_Ribonuclease"/>
</dbReference>
<feature type="compositionally biased region" description="Basic residues" evidence="1">
    <location>
        <begin position="931"/>
        <end position="940"/>
    </location>
</feature>
<dbReference type="InterPro" id="IPR012340">
    <property type="entry name" value="NA-bd_OB-fold"/>
</dbReference>
<evidence type="ECO:0000313" key="3">
    <source>
        <dbReference type="EMBL" id="LAC27574.1"/>
    </source>
</evidence>
<protein>
    <submittedName>
        <fullName evidence="3">Ribonuclease</fullName>
    </submittedName>
</protein>
<proteinExistence type="evidence at transcript level"/>
<dbReference type="GO" id="GO:0000175">
    <property type="term" value="F:3'-5'-RNA exonuclease activity"/>
    <property type="evidence" value="ECO:0007669"/>
    <property type="project" value="TreeGrafter"/>
</dbReference>
<dbReference type="InterPro" id="IPR001900">
    <property type="entry name" value="RNase_II/R"/>
</dbReference>
<dbReference type="InterPro" id="IPR017956">
    <property type="entry name" value="AT_hook_DNA-bd_motif"/>
</dbReference>
<evidence type="ECO:0000259" key="2">
    <source>
        <dbReference type="SMART" id="SM00955"/>
    </source>
</evidence>
<dbReference type="PANTHER" id="PTHR23355">
    <property type="entry name" value="RIBONUCLEASE"/>
    <property type="match status" value="1"/>
</dbReference>
<organism evidence="3">
    <name type="scientific">Hirondellea gigas</name>
    <dbReference type="NCBI Taxonomy" id="1518452"/>
    <lineage>
        <taxon>Eukaryota</taxon>
        <taxon>Metazoa</taxon>
        <taxon>Ecdysozoa</taxon>
        <taxon>Arthropoda</taxon>
        <taxon>Crustacea</taxon>
        <taxon>Multicrustacea</taxon>
        <taxon>Malacostraca</taxon>
        <taxon>Eumalacostraca</taxon>
        <taxon>Peracarida</taxon>
        <taxon>Amphipoda</taxon>
        <taxon>Amphilochidea</taxon>
        <taxon>Lysianassida</taxon>
        <taxon>Lysianassidira</taxon>
        <taxon>Lysianassoidea</taxon>
        <taxon>Lysianassidae</taxon>
        <taxon>Hirondellea</taxon>
    </lineage>
</organism>
<feature type="domain" description="RNB" evidence="2">
    <location>
        <begin position="398"/>
        <end position="718"/>
    </location>
</feature>
<dbReference type="AlphaFoldDB" id="A0A6A7GB92"/>
<dbReference type="SMART" id="SM00955">
    <property type="entry name" value="RNB"/>
    <property type="match status" value="1"/>
</dbReference>